<sequence length="137" mass="15295">FNPQCLCNSGGFLQDAPGCIQCLFEHPDKDITHRSMLLAMIETCVDEYNVIPCPRDCAPIPSLITYCDGIDGAHRAGAPLPDPRYLPPPIGIAGVDNDTFPCICRERYKNMVDTCFNCVKKWEITRALKWQGTTKQC</sequence>
<accession>A0A3N4KTC7</accession>
<evidence type="ECO:0000313" key="2">
    <source>
        <dbReference type="Proteomes" id="UP000277580"/>
    </source>
</evidence>
<organism evidence="1 2">
    <name type="scientific">Morchella conica CCBAS932</name>
    <dbReference type="NCBI Taxonomy" id="1392247"/>
    <lineage>
        <taxon>Eukaryota</taxon>
        <taxon>Fungi</taxon>
        <taxon>Dikarya</taxon>
        <taxon>Ascomycota</taxon>
        <taxon>Pezizomycotina</taxon>
        <taxon>Pezizomycetes</taxon>
        <taxon>Pezizales</taxon>
        <taxon>Morchellaceae</taxon>
        <taxon>Morchella</taxon>
    </lineage>
</organism>
<feature type="non-terminal residue" evidence="1">
    <location>
        <position position="137"/>
    </location>
</feature>
<evidence type="ECO:0000313" key="1">
    <source>
        <dbReference type="EMBL" id="RPB13747.1"/>
    </source>
</evidence>
<name>A0A3N4KTC7_9PEZI</name>
<dbReference type="OrthoDB" id="5288620at2759"/>
<reference evidence="1 2" key="1">
    <citation type="journal article" date="2018" name="Nat. Ecol. Evol.">
        <title>Pezizomycetes genomes reveal the molecular basis of ectomycorrhizal truffle lifestyle.</title>
        <authorList>
            <person name="Murat C."/>
            <person name="Payen T."/>
            <person name="Noel B."/>
            <person name="Kuo A."/>
            <person name="Morin E."/>
            <person name="Chen J."/>
            <person name="Kohler A."/>
            <person name="Krizsan K."/>
            <person name="Balestrini R."/>
            <person name="Da Silva C."/>
            <person name="Montanini B."/>
            <person name="Hainaut M."/>
            <person name="Levati E."/>
            <person name="Barry K.W."/>
            <person name="Belfiori B."/>
            <person name="Cichocki N."/>
            <person name="Clum A."/>
            <person name="Dockter R.B."/>
            <person name="Fauchery L."/>
            <person name="Guy J."/>
            <person name="Iotti M."/>
            <person name="Le Tacon F."/>
            <person name="Lindquist E.A."/>
            <person name="Lipzen A."/>
            <person name="Malagnac F."/>
            <person name="Mello A."/>
            <person name="Molinier V."/>
            <person name="Miyauchi S."/>
            <person name="Poulain J."/>
            <person name="Riccioni C."/>
            <person name="Rubini A."/>
            <person name="Sitrit Y."/>
            <person name="Splivallo R."/>
            <person name="Traeger S."/>
            <person name="Wang M."/>
            <person name="Zifcakova L."/>
            <person name="Wipf D."/>
            <person name="Zambonelli A."/>
            <person name="Paolocci F."/>
            <person name="Nowrousian M."/>
            <person name="Ottonello S."/>
            <person name="Baldrian P."/>
            <person name="Spatafora J.W."/>
            <person name="Henrissat B."/>
            <person name="Nagy L.G."/>
            <person name="Aury J.M."/>
            <person name="Wincker P."/>
            <person name="Grigoriev I.V."/>
            <person name="Bonfante P."/>
            <person name="Martin F.M."/>
        </authorList>
    </citation>
    <scope>NUCLEOTIDE SEQUENCE [LARGE SCALE GENOMIC DNA]</scope>
    <source>
        <strain evidence="1 2">CCBAS932</strain>
    </source>
</reference>
<feature type="non-terminal residue" evidence="1">
    <location>
        <position position="1"/>
    </location>
</feature>
<keyword evidence="2" id="KW-1185">Reference proteome</keyword>
<dbReference type="AlphaFoldDB" id="A0A3N4KTC7"/>
<gene>
    <name evidence="1" type="ORF">P167DRAFT_469272</name>
</gene>
<proteinExistence type="predicted"/>
<dbReference type="EMBL" id="ML119121">
    <property type="protein sequence ID" value="RPB13747.1"/>
    <property type="molecule type" value="Genomic_DNA"/>
</dbReference>
<dbReference type="InParanoid" id="A0A3N4KTC7"/>
<protein>
    <submittedName>
        <fullName evidence="1">Uncharacterized protein</fullName>
    </submittedName>
</protein>
<dbReference type="Proteomes" id="UP000277580">
    <property type="component" value="Unassembled WGS sequence"/>
</dbReference>